<accession>A0A4U0WN80</accession>
<sequence length="285" mass="30944">MDKTTMQRKIEEIEKLQDKAGLSAVHRAITSASRRSMPSFNKESVPKLDTDVKALKGAPTSRGVTPIEKKRRSNGAMPPPLSAIPNVFELSATGNERPSTANGAVAVNGLRINGILKEDLVASKPTNDRPKTIAGQTRHRSSKRSSMVTDEPLPSLAKKGNIPVLPKPQQAPRLLTTSSVLPSALKSSDTSSKAPPPSRQTTNDTYLNGVSTTTTSNRPRTTQQYVNSKINAREVGKNRQADSSRERDTAANTAKRRSTVTAILKMPPSPPVLEEKRPEPRKRAF</sequence>
<dbReference type="STRING" id="329884.A0A4U0WN80"/>
<feature type="region of interest" description="Disordered" evidence="1">
    <location>
        <begin position="121"/>
        <end position="222"/>
    </location>
</feature>
<feature type="compositionally biased region" description="Basic and acidic residues" evidence="1">
    <location>
        <begin position="234"/>
        <end position="249"/>
    </location>
</feature>
<feature type="compositionally biased region" description="Polar residues" evidence="1">
    <location>
        <begin position="30"/>
        <end position="42"/>
    </location>
</feature>
<feature type="compositionally biased region" description="Basic and acidic residues" evidence="1">
    <location>
        <begin position="121"/>
        <end position="131"/>
    </location>
</feature>
<feature type="region of interest" description="Disordered" evidence="1">
    <location>
        <begin position="234"/>
        <end position="285"/>
    </location>
</feature>
<name>A0A4U0WN80_9PEZI</name>
<comment type="caution">
    <text evidence="2">The sequence shown here is derived from an EMBL/GenBank/DDBJ whole genome shotgun (WGS) entry which is preliminary data.</text>
</comment>
<proteinExistence type="predicted"/>
<feature type="compositionally biased region" description="Basic and acidic residues" evidence="1">
    <location>
        <begin position="44"/>
        <end position="54"/>
    </location>
</feature>
<evidence type="ECO:0000313" key="3">
    <source>
        <dbReference type="Proteomes" id="UP000309340"/>
    </source>
</evidence>
<protein>
    <submittedName>
        <fullName evidence="2">Uncharacterized protein</fullName>
    </submittedName>
</protein>
<feature type="compositionally biased region" description="Polar residues" evidence="1">
    <location>
        <begin position="175"/>
        <end position="210"/>
    </location>
</feature>
<dbReference type="Proteomes" id="UP000309340">
    <property type="component" value="Unassembled WGS sequence"/>
</dbReference>
<reference evidence="2 3" key="1">
    <citation type="submission" date="2017-03" db="EMBL/GenBank/DDBJ databases">
        <title>Genomes of endolithic fungi from Antarctica.</title>
        <authorList>
            <person name="Coleine C."/>
            <person name="Masonjones S."/>
            <person name="Stajich J.E."/>
        </authorList>
    </citation>
    <scope>NUCLEOTIDE SEQUENCE [LARGE SCALE GENOMIC DNA]</scope>
    <source>
        <strain evidence="2 3">CCFEE 5184</strain>
    </source>
</reference>
<evidence type="ECO:0000313" key="2">
    <source>
        <dbReference type="EMBL" id="TKA64108.1"/>
    </source>
</evidence>
<feature type="region of interest" description="Disordered" evidence="1">
    <location>
        <begin position="30"/>
        <end position="82"/>
    </location>
</feature>
<feature type="compositionally biased region" description="Basic and acidic residues" evidence="1">
    <location>
        <begin position="273"/>
        <end position="285"/>
    </location>
</feature>
<keyword evidence="3" id="KW-1185">Reference proteome</keyword>
<dbReference type="AlphaFoldDB" id="A0A4U0WN80"/>
<gene>
    <name evidence="2" type="ORF">B0A55_12997</name>
</gene>
<organism evidence="2 3">
    <name type="scientific">Friedmanniomyces simplex</name>
    <dbReference type="NCBI Taxonomy" id="329884"/>
    <lineage>
        <taxon>Eukaryota</taxon>
        <taxon>Fungi</taxon>
        <taxon>Dikarya</taxon>
        <taxon>Ascomycota</taxon>
        <taxon>Pezizomycotina</taxon>
        <taxon>Dothideomycetes</taxon>
        <taxon>Dothideomycetidae</taxon>
        <taxon>Mycosphaerellales</taxon>
        <taxon>Teratosphaeriaceae</taxon>
        <taxon>Friedmanniomyces</taxon>
    </lineage>
</organism>
<feature type="compositionally biased region" description="Low complexity" evidence="1">
    <location>
        <begin position="211"/>
        <end position="222"/>
    </location>
</feature>
<dbReference type="EMBL" id="NAJQ01000872">
    <property type="protein sequence ID" value="TKA64108.1"/>
    <property type="molecule type" value="Genomic_DNA"/>
</dbReference>
<evidence type="ECO:0000256" key="1">
    <source>
        <dbReference type="SAM" id="MobiDB-lite"/>
    </source>
</evidence>